<sequence length="80" mass="9105">MEALVKDRIIGHPRNPYTPVAREVDKLRCLCVILTLGLVTTGKAESNYNYHQPFKWSLLRFENHQVIATQITSAIGDVRP</sequence>
<evidence type="ECO:0000313" key="2">
    <source>
        <dbReference type="Proteomes" id="UP001623348"/>
    </source>
</evidence>
<protein>
    <submittedName>
        <fullName evidence="1">MLV-related proviral Env polyprotein-like</fullName>
    </submittedName>
</protein>
<dbReference type="EMBL" id="BAAFJT010000007">
    <property type="protein sequence ID" value="GAB0192517.1"/>
    <property type="molecule type" value="Genomic_DNA"/>
</dbReference>
<reference evidence="1 2" key="1">
    <citation type="submission" date="2024-06" db="EMBL/GenBank/DDBJ databases">
        <title>The draft genome of Grus japonensis, version 3.</title>
        <authorList>
            <person name="Nabeshima K."/>
            <person name="Suzuki S."/>
            <person name="Onuma M."/>
        </authorList>
    </citation>
    <scope>NUCLEOTIDE SEQUENCE [LARGE SCALE GENOMIC DNA]</scope>
    <source>
        <strain evidence="1 2">451A</strain>
    </source>
</reference>
<organism evidence="1 2">
    <name type="scientific">Grus japonensis</name>
    <name type="common">Japanese crane</name>
    <name type="synonym">Red-crowned crane</name>
    <dbReference type="NCBI Taxonomy" id="30415"/>
    <lineage>
        <taxon>Eukaryota</taxon>
        <taxon>Metazoa</taxon>
        <taxon>Chordata</taxon>
        <taxon>Craniata</taxon>
        <taxon>Vertebrata</taxon>
        <taxon>Euteleostomi</taxon>
        <taxon>Archelosauria</taxon>
        <taxon>Archosauria</taxon>
        <taxon>Dinosauria</taxon>
        <taxon>Saurischia</taxon>
        <taxon>Theropoda</taxon>
        <taxon>Coelurosauria</taxon>
        <taxon>Aves</taxon>
        <taxon>Neognathae</taxon>
        <taxon>Neoaves</taxon>
        <taxon>Gruiformes</taxon>
        <taxon>Gruidae</taxon>
        <taxon>Grus</taxon>
    </lineage>
</organism>
<proteinExistence type="predicted"/>
<evidence type="ECO:0000313" key="1">
    <source>
        <dbReference type="EMBL" id="GAB0192517.1"/>
    </source>
</evidence>
<dbReference type="AlphaFoldDB" id="A0ABC9X6B9"/>
<dbReference type="Proteomes" id="UP001623348">
    <property type="component" value="Unassembled WGS sequence"/>
</dbReference>
<gene>
    <name evidence="1" type="ORF">GRJ2_001717000</name>
</gene>
<name>A0ABC9X6B9_GRUJA</name>
<comment type="caution">
    <text evidence="1">The sequence shown here is derived from an EMBL/GenBank/DDBJ whole genome shotgun (WGS) entry which is preliminary data.</text>
</comment>
<keyword evidence="2" id="KW-1185">Reference proteome</keyword>
<accession>A0ABC9X6B9</accession>